<keyword evidence="2" id="KW-1185">Reference proteome</keyword>
<accession>A0A3M7RBY8</accession>
<reference evidence="1 2" key="1">
    <citation type="journal article" date="2018" name="Sci. Rep.">
        <title>Genomic signatures of local adaptation to the degree of environmental predictability in rotifers.</title>
        <authorList>
            <person name="Franch-Gras L."/>
            <person name="Hahn C."/>
            <person name="Garcia-Roger E.M."/>
            <person name="Carmona M.J."/>
            <person name="Serra M."/>
            <person name="Gomez A."/>
        </authorList>
    </citation>
    <scope>NUCLEOTIDE SEQUENCE [LARGE SCALE GENOMIC DNA]</scope>
    <source>
        <strain evidence="1">HYR1</strain>
    </source>
</reference>
<proteinExistence type="predicted"/>
<evidence type="ECO:0000313" key="1">
    <source>
        <dbReference type="EMBL" id="RNA21040.1"/>
    </source>
</evidence>
<name>A0A3M7RBY8_BRAPC</name>
<comment type="caution">
    <text evidence="1">The sequence shown here is derived from an EMBL/GenBank/DDBJ whole genome shotgun (WGS) entry which is preliminary data.</text>
</comment>
<dbReference type="Proteomes" id="UP000276133">
    <property type="component" value="Unassembled WGS sequence"/>
</dbReference>
<dbReference type="EMBL" id="REGN01003746">
    <property type="protein sequence ID" value="RNA21040.1"/>
    <property type="molecule type" value="Genomic_DNA"/>
</dbReference>
<sequence>MDYSSLILTRLSKKRLKQLQSIQNAAVRAIYKLPYNFSSADLNDKAKLPSLAERMRQLNMTIYDEN</sequence>
<dbReference type="AlphaFoldDB" id="A0A3M7RBY8"/>
<organism evidence="1 2">
    <name type="scientific">Brachionus plicatilis</name>
    <name type="common">Marine rotifer</name>
    <name type="synonym">Brachionus muelleri</name>
    <dbReference type="NCBI Taxonomy" id="10195"/>
    <lineage>
        <taxon>Eukaryota</taxon>
        <taxon>Metazoa</taxon>
        <taxon>Spiralia</taxon>
        <taxon>Gnathifera</taxon>
        <taxon>Rotifera</taxon>
        <taxon>Eurotatoria</taxon>
        <taxon>Monogononta</taxon>
        <taxon>Pseudotrocha</taxon>
        <taxon>Ploima</taxon>
        <taxon>Brachionidae</taxon>
        <taxon>Brachionus</taxon>
    </lineage>
</organism>
<evidence type="ECO:0000313" key="2">
    <source>
        <dbReference type="Proteomes" id="UP000276133"/>
    </source>
</evidence>
<gene>
    <name evidence="1" type="ORF">BpHYR1_042720</name>
</gene>
<protein>
    <submittedName>
        <fullName evidence="1">Uncharacterized protein</fullName>
    </submittedName>
</protein>